<dbReference type="EMBL" id="JAIWYP010000001">
    <property type="protein sequence ID" value="KAH3881187.1"/>
    <property type="molecule type" value="Genomic_DNA"/>
</dbReference>
<reference evidence="2" key="2">
    <citation type="submission" date="2020-11" db="EMBL/GenBank/DDBJ databases">
        <authorList>
            <person name="McCartney M.A."/>
            <person name="Auch B."/>
            <person name="Kono T."/>
            <person name="Mallez S."/>
            <person name="Becker A."/>
            <person name="Gohl D.M."/>
            <person name="Silverstein K.A.T."/>
            <person name="Koren S."/>
            <person name="Bechman K.B."/>
            <person name="Herman A."/>
            <person name="Abrahante J.E."/>
            <person name="Garbe J."/>
        </authorList>
    </citation>
    <scope>NUCLEOTIDE SEQUENCE</scope>
    <source>
        <strain evidence="2">Duluth1</strain>
        <tissue evidence="2">Whole animal</tissue>
    </source>
</reference>
<dbReference type="InterPro" id="IPR046350">
    <property type="entry name" value="Cystatin_sf"/>
</dbReference>
<evidence type="ECO:0008006" key="4">
    <source>
        <dbReference type="Google" id="ProtNLM"/>
    </source>
</evidence>
<proteinExistence type="predicted"/>
<comment type="caution">
    <text evidence="2">The sequence shown here is derived from an EMBL/GenBank/DDBJ whole genome shotgun (WGS) entry which is preliminary data.</text>
</comment>
<dbReference type="AlphaFoldDB" id="A0A9D4MTX8"/>
<feature type="signal peptide" evidence="1">
    <location>
        <begin position="1"/>
        <end position="25"/>
    </location>
</feature>
<name>A0A9D4MTX8_DREPO</name>
<dbReference type="SUPFAM" id="SSF54403">
    <property type="entry name" value="Cystatin/monellin"/>
    <property type="match status" value="1"/>
</dbReference>
<keyword evidence="1" id="KW-0732">Signal</keyword>
<feature type="chain" id="PRO_5039504521" description="Cystatin domain-containing protein" evidence="1">
    <location>
        <begin position="26"/>
        <end position="116"/>
    </location>
</feature>
<evidence type="ECO:0000313" key="2">
    <source>
        <dbReference type="EMBL" id="KAH3881187.1"/>
    </source>
</evidence>
<sequence>MRVQRSVLTMVLLILLSYCVQPAEGKMLGGLTVKRTDRRVREIANAAARQIGGEYSLISIKKAKYQVVAGKLYHININLSKTGMSLVSKVVSCKVKILDPLTGGTPELKEFCCKMK</sequence>
<gene>
    <name evidence="2" type="ORF">DPMN_005110</name>
</gene>
<dbReference type="Gene3D" id="3.10.450.10">
    <property type="match status" value="1"/>
</dbReference>
<keyword evidence="3" id="KW-1185">Reference proteome</keyword>
<accession>A0A9D4MTX8</accession>
<evidence type="ECO:0000256" key="1">
    <source>
        <dbReference type="SAM" id="SignalP"/>
    </source>
</evidence>
<protein>
    <recommendedName>
        <fullName evidence="4">Cystatin domain-containing protein</fullName>
    </recommendedName>
</protein>
<evidence type="ECO:0000313" key="3">
    <source>
        <dbReference type="Proteomes" id="UP000828390"/>
    </source>
</evidence>
<organism evidence="2 3">
    <name type="scientific">Dreissena polymorpha</name>
    <name type="common">Zebra mussel</name>
    <name type="synonym">Mytilus polymorpha</name>
    <dbReference type="NCBI Taxonomy" id="45954"/>
    <lineage>
        <taxon>Eukaryota</taxon>
        <taxon>Metazoa</taxon>
        <taxon>Spiralia</taxon>
        <taxon>Lophotrochozoa</taxon>
        <taxon>Mollusca</taxon>
        <taxon>Bivalvia</taxon>
        <taxon>Autobranchia</taxon>
        <taxon>Heteroconchia</taxon>
        <taxon>Euheterodonta</taxon>
        <taxon>Imparidentia</taxon>
        <taxon>Neoheterodontei</taxon>
        <taxon>Myida</taxon>
        <taxon>Dreissenoidea</taxon>
        <taxon>Dreissenidae</taxon>
        <taxon>Dreissena</taxon>
    </lineage>
</organism>
<dbReference type="Proteomes" id="UP000828390">
    <property type="component" value="Unassembled WGS sequence"/>
</dbReference>
<reference evidence="2" key="1">
    <citation type="journal article" date="2019" name="bioRxiv">
        <title>The Genome of the Zebra Mussel, Dreissena polymorpha: A Resource for Invasive Species Research.</title>
        <authorList>
            <person name="McCartney M.A."/>
            <person name="Auch B."/>
            <person name="Kono T."/>
            <person name="Mallez S."/>
            <person name="Zhang Y."/>
            <person name="Obille A."/>
            <person name="Becker A."/>
            <person name="Abrahante J.E."/>
            <person name="Garbe J."/>
            <person name="Badalamenti J.P."/>
            <person name="Herman A."/>
            <person name="Mangelson H."/>
            <person name="Liachko I."/>
            <person name="Sullivan S."/>
            <person name="Sone E.D."/>
            <person name="Koren S."/>
            <person name="Silverstein K.A.T."/>
            <person name="Beckman K.B."/>
            <person name="Gohl D.M."/>
        </authorList>
    </citation>
    <scope>NUCLEOTIDE SEQUENCE</scope>
    <source>
        <strain evidence="2">Duluth1</strain>
        <tissue evidence="2">Whole animal</tissue>
    </source>
</reference>